<evidence type="ECO:0000259" key="2">
    <source>
        <dbReference type="Pfam" id="PF25917"/>
    </source>
</evidence>
<dbReference type="SUPFAM" id="SSF111369">
    <property type="entry name" value="HlyD-like secretion proteins"/>
    <property type="match status" value="1"/>
</dbReference>
<evidence type="ECO:0000313" key="6">
    <source>
        <dbReference type="Proteomes" id="UP000595917"/>
    </source>
</evidence>
<dbReference type="Gene3D" id="2.40.50.100">
    <property type="match status" value="1"/>
</dbReference>
<dbReference type="AlphaFoldDB" id="A0A7T7XP11"/>
<protein>
    <submittedName>
        <fullName evidence="5">Efflux RND transporter periplasmic adaptor subunit</fullName>
    </submittedName>
</protein>
<organism evidence="5 6">
    <name type="scientific">Breznakiella homolactica</name>
    <dbReference type="NCBI Taxonomy" id="2798577"/>
    <lineage>
        <taxon>Bacteria</taxon>
        <taxon>Pseudomonadati</taxon>
        <taxon>Spirochaetota</taxon>
        <taxon>Spirochaetia</taxon>
        <taxon>Spirochaetales</taxon>
        <taxon>Breznakiellaceae</taxon>
        <taxon>Breznakiella</taxon>
    </lineage>
</organism>
<dbReference type="InterPro" id="IPR006143">
    <property type="entry name" value="RND_pump_MFP"/>
</dbReference>
<dbReference type="GO" id="GO:1990281">
    <property type="term" value="C:efflux pump complex"/>
    <property type="evidence" value="ECO:0007669"/>
    <property type="project" value="TreeGrafter"/>
</dbReference>
<comment type="similarity">
    <text evidence="1">Belongs to the membrane fusion protein (MFP) (TC 8.A.1) family.</text>
</comment>
<dbReference type="InterPro" id="IPR058625">
    <property type="entry name" value="MdtA-like_BSH"/>
</dbReference>
<evidence type="ECO:0000259" key="3">
    <source>
        <dbReference type="Pfam" id="PF25954"/>
    </source>
</evidence>
<accession>A0A7T7XP11</accession>
<feature type="domain" description="Multidrug resistance protein MdtA-like barrel-sandwich hybrid" evidence="2">
    <location>
        <begin position="73"/>
        <end position="146"/>
    </location>
</feature>
<dbReference type="Proteomes" id="UP000595917">
    <property type="component" value="Chromosome"/>
</dbReference>
<dbReference type="Gene3D" id="2.40.30.170">
    <property type="match status" value="1"/>
</dbReference>
<dbReference type="KEGG" id="bhc:JFL75_02850"/>
<evidence type="ECO:0000313" key="5">
    <source>
        <dbReference type="EMBL" id="QQO09865.1"/>
    </source>
</evidence>
<keyword evidence="6" id="KW-1185">Reference proteome</keyword>
<dbReference type="FunFam" id="2.40.30.170:FF:000010">
    <property type="entry name" value="Efflux RND transporter periplasmic adaptor subunit"/>
    <property type="match status" value="1"/>
</dbReference>
<proteinExistence type="inferred from homology"/>
<dbReference type="PANTHER" id="PTHR30469:SF38">
    <property type="entry name" value="HLYD FAMILY SECRETION PROTEIN"/>
    <property type="match status" value="1"/>
</dbReference>
<dbReference type="PANTHER" id="PTHR30469">
    <property type="entry name" value="MULTIDRUG RESISTANCE PROTEIN MDTA"/>
    <property type="match status" value="1"/>
</dbReference>
<dbReference type="InterPro" id="IPR058637">
    <property type="entry name" value="YknX-like_C"/>
</dbReference>
<reference evidence="5" key="1">
    <citation type="submission" date="2021-01" db="EMBL/GenBank/DDBJ databases">
        <title>Description of Breznakiella homolactica.</title>
        <authorList>
            <person name="Song Y."/>
            <person name="Brune A."/>
        </authorList>
    </citation>
    <scope>NUCLEOTIDE SEQUENCE</scope>
    <source>
        <strain evidence="5">RmG30</strain>
    </source>
</reference>
<sequence>MAKKVIIFTAVLIVSAGLIFVPPLLAGKETAGTGQAHPGGSGESVFSVRIEEAERRTLQSYIEINGNIVTEQQVSVVPDAAGKIVSLKVDLGSAVYKGQLIAEVDPSKPGTTYSLSPVYAPITGIVTAAPPAVGSTVTTASTITAISVMNNLEIEVQIPERDVGQLTEGLKAQVTLQAYPGEIFPAAVIRVSPVVDPETRTKKVVLRFDTNDSRINSGMFARVKLNTLTYEQVITVPSEAVVEMRGSSYVYVLQDTDHAALREVEPGVSVDDLTEIKTGLSGGESVVIQGQQFLADGVLVKVVNTRI</sequence>
<dbReference type="GO" id="GO:0015562">
    <property type="term" value="F:efflux transmembrane transporter activity"/>
    <property type="evidence" value="ECO:0007669"/>
    <property type="project" value="TreeGrafter"/>
</dbReference>
<dbReference type="NCBIfam" id="TIGR01730">
    <property type="entry name" value="RND_mfp"/>
    <property type="match status" value="1"/>
</dbReference>
<dbReference type="Pfam" id="PF25917">
    <property type="entry name" value="BSH_RND"/>
    <property type="match status" value="1"/>
</dbReference>
<dbReference type="RefSeq" id="WP_215627169.1">
    <property type="nucleotide sequence ID" value="NZ_CP067089.2"/>
</dbReference>
<evidence type="ECO:0000259" key="4">
    <source>
        <dbReference type="Pfam" id="PF25989"/>
    </source>
</evidence>
<feature type="domain" description="CusB-like beta-barrel" evidence="3">
    <location>
        <begin position="154"/>
        <end position="227"/>
    </location>
</feature>
<name>A0A7T7XP11_9SPIR</name>
<dbReference type="Pfam" id="PF25954">
    <property type="entry name" value="Beta-barrel_RND_2"/>
    <property type="match status" value="1"/>
</dbReference>
<feature type="domain" description="YknX-like C-terminal permuted SH3-like" evidence="4">
    <location>
        <begin position="233"/>
        <end position="302"/>
    </location>
</feature>
<dbReference type="Gene3D" id="2.40.420.20">
    <property type="match status" value="1"/>
</dbReference>
<evidence type="ECO:0000256" key="1">
    <source>
        <dbReference type="ARBA" id="ARBA00009477"/>
    </source>
</evidence>
<dbReference type="Pfam" id="PF25989">
    <property type="entry name" value="YknX_C"/>
    <property type="match status" value="1"/>
</dbReference>
<gene>
    <name evidence="5" type="ORF">JFL75_02850</name>
</gene>
<dbReference type="InterPro" id="IPR058792">
    <property type="entry name" value="Beta-barrel_RND_2"/>
</dbReference>
<dbReference type="EMBL" id="CP067089">
    <property type="protein sequence ID" value="QQO09865.1"/>
    <property type="molecule type" value="Genomic_DNA"/>
</dbReference>